<reference evidence="1 2" key="1">
    <citation type="submission" date="2024-02" db="EMBL/GenBank/DDBJ databases">
        <title>Discinaceae phylogenomics.</title>
        <authorList>
            <person name="Dirks A.C."/>
            <person name="James T.Y."/>
        </authorList>
    </citation>
    <scope>NUCLEOTIDE SEQUENCE [LARGE SCALE GENOMIC DNA]</scope>
    <source>
        <strain evidence="1 2">ACD0624</strain>
    </source>
</reference>
<proteinExistence type="predicted"/>
<sequence>MSLQHALQALFEEWTDDTWLDPIGIAATATTATTAVMSPMSPMWPSSSVRSTPISSGSEHEPEVVYEIYRAGDDDDQNSFFAIAFAEIEEGRRASEFMEPVTVGDDLLWAAFYRERPSAVRR</sequence>
<evidence type="ECO:0000313" key="2">
    <source>
        <dbReference type="Proteomes" id="UP001447188"/>
    </source>
</evidence>
<keyword evidence="2" id="KW-1185">Reference proteome</keyword>
<name>A0ABR3GDH4_9PEZI</name>
<organism evidence="1 2">
    <name type="scientific">Discina gigas</name>
    <dbReference type="NCBI Taxonomy" id="1032678"/>
    <lineage>
        <taxon>Eukaryota</taxon>
        <taxon>Fungi</taxon>
        <taxon>Dikarya</taxon>
        <taxon>Ascomycota</taxon>
        <taxon>Pezizomycotina</taxon>
        <taxon>Pezizomycetes</taxon>
        <taxon>Pezizales</taxon>
        <taxon>Discinaceae</taxon>
        <taxon>Discina</taxon>
    </lineage>
</organism>
<evidence type="ECO:0000313" key="1">
    <source>
        <dbReference type="EMBL" id="KAL0634027.1"/>
    </source>
</evidence>
<gene>
    <name evidence="1" type="ORF">Q9L58_007045</name>
</gene>
<accession>A0ABR3GDH4</accession>
<dbReference type="Proteomes" id="UP001447188">
    <property type="component" value="Unassembled WGS sequence"/>
</dbReference>
<dbReference type="EMBL" id="JBBBZM010000106">
    <property type="protein sequence ID" value="KAL0634027.1"/>
    <property type="molecule type" value="Genomic_DNA"/>
</dbReference>
<protein>
    <submittedName>
        <fullName evidence="1">Uncharacterized protein</fullName>
    </submittedName>
</protein>
<comment type="caution">
    <text evidence="1">The sequence shown here is derived from an EMBL/GenBank/DDBJ whole genome shotgun (WGS) entry which is preliminary data.</text>
</comment>